<evidence type="ECO:0000313" key="2">
    <source>
        <dbReference type="Proteomes" id="UP001419268"/>
    </source>
</evidence>
<name>A0AAP0LAY7_9MAGN</name>
<dbReference type="EMBL" id="JBBNAG010000001">
    <property type="protein sequence ID" value="KAK9166335.1"/>
    <property type="molecule type" value="Genomic_DNA"/>
</dbReference>
<accession>A0AAP0LAY7</accession>
<sequence length="166" mass="18927">MRQRRWLELLKDYDFSIEYQPGKANVVADALSKRGSDSETVVCQMMYEYGLLEAAATLSLTEVPATADAQIRGQIGVPSISIPRVLECQRTGEMYSRFIEMARSPDHPDWSESVDQCLRHRGGYGFQQWRDIRDGILQEAHSPDIRCIPGRPRYITICDYYFGGQG</sequence>
<reference evidence="1 2" key="1">
    <citation type="submission" date="2024-01" db="EMBL/GenBank/DDBJ databases">
        <title>Genome assemblies of Stephania.</title>
        <authorList>
            <person name="Yang L."/>
        </authorList>
    </citation>
    <scope>NUCLEOTIDE SEQUENCE [LARGE SCALE GENOMIC DNA]</scope>
    <source>
        <strain evidence="1">JXDWG</strain>
        <tissue evidence="1">Leaf</tissue>
    </source>
</reference>
<protein>
    <recommendedName>
        <fullName evidence="3">Reverse transcriptase</fullName>
    </recommendedName>
</protein>
<comment type="caution">
    <text evidence="1">The sequence shown here is derived from an EMBL/GenBank/DDBJ whole genome shotgun (WGS) entry which is preliminary data.</text>
</comment>
<keyword evidence="2" id="KW-1185">Reference proteome</keyword>
<dbReference type="AlphaFoldDB" id="A0AAP0LAY7"/>
<dbReference type="Proteomes" id="UP001419268">
    <property type="component" value="Unassembled WGS sequence"/>
</dbReference>
<proteinExistence type="predicted"/>
<organism evidence="1 2">
    <name type="scientific">Stephania cephalantha</name>
    <dbReference type="NCBI Taxonomy" id="152367"/>
    <lineage>
        <taxon>Eukaryota</taxon>
        <taxon>Viridiplantae</taxon>
        <taxon>Streptophyta</taxon>
        <taxon>Embryophyta</taxon>
        <taxon>Tracheophyta</taxon>
        <taxon>Spermatophyta</taxon>
        <taxon>Magnoliopsida</taxon>
        <taxon>Ranunculales</taxon>
        <taxon>Menispermaceae</taxon>
        <taxon>Menispermoideae</taxon>
        <taxon>Cissampelideae</taxon>
        <taxon>Stephania</taxon>
    </lineage>
</organism>
<evidence type="ECO:0008006" key="3">
    <source>
        <dbReference type="Google" id="ProtNLM"/>
    </source>
</evidence>
<evidence type="ECO:0000313" key="1">
    <source>
        <dbReference type="EMBL" id="KAK9166335.1"/>
    </source>
</evidence>
<gene>
    <name evidence="1" type="ORF">Scep_001526</name>
</gene>